<dbReference type="EMBL" id="CP074347">
    <property type="protein sequence ID" value="USV03365.1"/>
    <property type="molecule type" value="Genomic_DNA"/>
</dbReference>
<accession>A0ABY5D154</accession>
<keyword evidence="3" id="KW-1185">Reference proteome</keyword>
<keyword evidence="1" id="KW-0472">Membrane</keyword>
<dbReference type="Proteomes" id="UP001056873">
    <property type="component" value="Chromosome"/>
</dbReference>
<organism evidence="2 3">
    <name type="scientific">Serratia entomophila</name>
    <dbReference type="NCBI Taxonomy" id="42906"/>
    <lineage>
        <taxon>Bacteria</taxon>
        <taxon>Pseudomonadati</taxon>
        <taxon>Pseudomonadota</taxon>
        <taxon>Gammaproteobacteria</taxon>
        <taxon>Enterobacterales</taxon>
        <taxon>Yersiniaceae</taxon>
        <taxon>Serratia</taxon>
    </lineage>
</organism>
<reference evidence="2" key="1">
    <citation type="journal article" date="2022" name="BMC Genomics">
        <title>Genome sequence of the entomopathogenic Serratia entomophila isolate 626 and characterisation of the species specific itaconate degradation pathway.</title>
        <authorList>
            <person name="Vaughan A.L."/>
            <person name="Altermann E."/>
            <person name="Glare T.R."/>
            <person name="Hurst M.R.H."/>
        </authorList>
    </citation>
    <scope>NUCLEOTIDE SEQUENCE</scope>
    <source>
        <strain evidence="2">626</strain>
    </source>
</reference>
<dbReference type="RefSeq" id="WP_234591385.1">
    <property type="nucleotide sequence ID" value="NZ_CAMIPD010000001.1"/>
</dbReference>
<proteinExistence type="predicted"/>
<evidence type="ECO:0000313" key="2">
    <source>
        <dbReference type="EMBL" id="USV03365.1"/>
    </source>
</evidence>
<keyword evidence="1" id="KW-1133">Transmembrane helix</keyword>
<evidence type="ECO:0000256" key="1">
    <source>
        <dbReference type="SAM" id="Phobius"/>
    </source>
</evidence>
<gene>
    <name evidence="2" type="ORF">KFQ06_13715</name>
</gene>
<name>A0ABY5D154_9GAMM</name>
<protein>
    <submittedName>
        <fullName evidence="2">Uncharacterized protein</fullName>
    </submittedName>
</protein>
<feature type="transmembrane region" description="Helical" evidence="1">
    <location>
        <begin position="23"/>
        <end position="46"/>
    </location>
</feature>
<evidence type="ECO:0000313" key="3">
    <source>
        <dbReference type="Proteomes" id="UP001056873"/>
    </source>
</evidence>
<dbReference type="GeneID" id="75023084"/>
<keyword evidence="1" id="KW-0812">Transmembrane</keyword>
<sequence>MADLMPLTTGDNMEPNLHDETKLLAIIGLLVSVLLVVSILFGVTYFSDLKHAHDDVDVKGCYIKAP</sequence>